<organism evidence="1 2">
    <name type="scientific">Macroventuria anomochaeta</name>
    <dbReference type="NCBI Taxonomy" id="301207"/>
    <lineage>
        <taxon>Eukaryota</taxon>
        <taxon>Fungi</taxon>
        <taxon>Dikarya</taxon>
        <taxon>Ascomycota</taxon>
        <taxon>Pezizomycotina</taxon>
        <taxon>Dothideomycetes</taxon>
        <taxon>Pleosporomycetidae</taxon>
        <taxon>Pleosporales</taxon>
        <taxon>Pleosporineae</taxon>
        <taxon>Didymellaceae</taxon>
        <taxon>Macroventuria</taxon>
    </lineage>
</organism>
<protein>
    <submittedName>
        <fullName evidence="1">Uncharacterized protein</fullName>
    </submittedName>
</protein>
<dbReference type="EMBL" id="MU006755">
    <property type="protein sequence ID" value="KAF2621462.1"/>
    <property type="molecule type" value="Genomic_DNA"/>
</dbReference>
<reference evidence="1" key="1">
    <citation type="journal article" date="2020" name="Stud. Mycol.">
        <title>101 Dothideomycetes genomes: a test case for predicting lifestyles and emergence of pathogens.</title>
        <authorList>
            <person name="Haridas S."/>
            <person name="Albert R."/>
            <person name="Binder M."/>
            <person name="Bloem J."/>
            <person name="Labutti K."/>
            <person name="Salamov A."/>
            <person name="Andreopoulos B."/>
            <person name="Baker S."/>
            <person name="Barry K."/>
            <person name="Bills G."/>
            <person name="Bluhm B."/>
            <person name="Cannon C."/>
            <person name="Castanera R."/>
            <person name="Culley D."/>
            <person name="Daum C."/>
            <person name="Ezra D."/>
            <person name="Gonzalez J."/>
            <person name="Henrissat B."/>
            <person name="Kuo A."/>
            <person name="Liang C."/>
            <person name="Lipzen A."/>
            <person name="Lutzoni F."/>
            <person name="Magnuson J."/>
            <person name="Mondo S."/>
            <person name="Nolan M."/>
            <person name="Ohm R."/>
            <person name="Pangilinan J."/>
            <person name="Park H.-J."/>
            <person name="Ramirez L."/>
            <person name="Alfaro M."/>
            <person name="Sun H."/>
            <person name="Tritt A."/>
            <person name="Yoshinaga Y."/>
            <person name="Zwiers L.-H."/>
            <person name="Turgeon B."/>
            <person name="Goodwin S."/>
            <person name="Spatafora J."/>
            <person name="Crous P."/>
            <person name="Grigoriev I."/>
        </authorList>
    </citation>
    <scope>NUCLEOTIDE SEQUENCE</scope>
    <source>
        <strain evidence="1">CBS 525.71</strain>
    </source>
</reference>
<gene>
    <name evidence="1" type="ORF">BU25DRAFT_237981</name>
</gene>
<sequence length="162" mass="18206">MQRSRCGTFLTCLWCWFWMGRVFDVLARRIVTRCVSARRGSNCLRMRRRRVEMPTCLARLYKCHSSKETGTEMIAEEVSSGPRGGVVISMCASASVSGFVCLSLLSPWTRLFGLLDETAEALEEERSSNMDRHDELQSKRKNQDCAGVLGDVQAKPTACADE</sequence>
<accession>A0ACB6RJE5</accession>
<dbReference type="Proteomes" id="UP000799754">
    <property type="component" value="Unassembled WGS sequence"/>
</dbReference>
<evidence type="ECO:0000313" key="2">
    <source>
        <dbReference type="Proteomes" id="UP000799754"/>
    </source>
</evidence>
<keyword evidence="2" id="KW-1185">Reference proteome</keyword>
<evidence type="ECO:0000313" key="1">
    <source>
        <dbReference type="EMBL" id="KAF2621462.1"/>
    </source>
</evidence>
<proteinExistence type="predicted"/>
<name>A0ACB6RJE5_9PLEO</name>
<comment type="caution">
    <text evidence="1">The sequence shown here is derived from an EMBL/GenBank/DDBJ whole genome shotgun (WGS) entry which is preliminary data.</text>
</comment>